<evidence type="ECO:0000256" key="13">
    <source>
        <dbReference type="RuleBase" id="RU361213"/>
    </source>
</evidence>
<evidence type="ECO:0000256" key="7">
    <source>
        <dbReference type="ARBA" id="ARBA00023015"/>
    </source>
</evidence>
<dbReference type="GO" id="GO:0000785">
    <property type="term" value="C:chromatin"/>
    <property type="evidence" value="ECO:0007669"/>
    <property type="project" value="UniProtKB-ARBA"/>
</dbReference>
<feature type="binding site" evidence="11">
    <location>
        <position position="319"/>
    </location>
    <ligand>
        <name>Zn(2+)</name>
        <dbReference type="ChEBI" id="CHEBI:29105"/>
        <label>1</label>
    </ligand>
</feature>
<feature type="domain" description="PHD-type" evidence="15">
    <location>
        <begin position="288"/>
        <end position="338"/>
    </location>
</feature>
<feature type="site" description="Histone H3K4me3 binding" evidence="10">
    <location>
        <position position="305"/>
    </location>
</feature>
<organism evidence="16 17">
    <name type="scientific">Moniliophthora roreri</name>
    <name type="common">Frosty pod rot fungus</name>
    <name type="synonym">Monilia roreri</name>
    <dbReference type="NCBI Taxonomy" id="221103"/>
    <lineage>
        <taxon>Eukaryota</taxon>
        <taxon>Fungi</taxon>
        <taxon>Dikarya</taxon>
        <taxon>Basidiomycota</taxon>
        <taxon>Agaricomycotina</taxon>
        <taxon>Agaricomycetes</taxon>
        <taxon>Agaricomycetidae</taxon>
        <taxon>Agaricales</taxon>
        <taxon>Marasmiineae</taxon>
        <taxon>Marasmiaceae</taxon>
        <taxon>Moniliophthora</taxon>
    </lineage>
</organism>
<dbReference type="SMART" id="SM01408">
    <property type="entry name" value="ING"/>
    <property type="match status" value="1"/>
</dbReference>
<feature type="site" description="Histone H3K4me3 binding" evidence="10">
    <location>
        <position position="314"/>
    </location>
</feature>
<comment type="function">
    <text evidence="13">Component of an histone acetyltransferase complex.</text>
</comment>
<dbReference type="InterPro" id="IPR013083">
    <property type="entry name" value="Znf_RING/FYVE/PHD"/>
</dbReference>
<feature type="binding site" evidence="11">
    <location>
        <position position="310"/>
    </location>
    <ligand>
        <name>Zn(2+)</name>
        <dbReference type="ChEBI" id="CHEBI:29105"/>
        <label>2</label>
    </ligand>
</feature>
<dbReference type="Proteomes" id="UP000054988">
    <property type="component" value="Unassembled WGS sequence"/>
</dbReference>
<dbReference type="InterPro" id="IPR019787">
    <property type="entry name" value="Znf_PHD-finger"/>
</dbReference>
<evidence type="ECO:0000256" key="14">
    <source>
        <dbReference type="SAM" id="MobiDB-lite"/>
    </source>
</evidence>
<comment type="caution">
    <text evidence="16">The sequence shown here is derived from an EMBL/GenBank/DDBJ whole genome shotgun (WGS) entry which is preliminary data.</text>
</comment>
<dbReference type="InterPro" id="IPR001965">
    <property type="entry name" value="Znf_PHD"/>
</dbReference>
<feature type="site" description="Histone H3K4me3 binding" evidence="10">
    <location>
        <position position="301"/>
    </location>
</feature>
<evidence type="ECO:0000256" key="4">
    <source>
        <dbReference type="ARBA" id="ARBA00022771"/>
    </source>
</evidence>
<feature type="binding site" evidence="11">
    <location>
        <position position="304"/>
    </location>
    <ligand>
        <name>Zn(2+)</name>
        <dbReference type="ChEBI" id="CHEBI:29105"/>
        <label>2</label>
    </ligand>
</feature>
<evidence type="ECO:0000256" key="11">
    <source>
        <dbReference type="PIRSR" id="PIRSR628651-51"/>
    </source>
</evidence>
<feature type="binding site" evidence="11">
    <location>
        <position position="291"/>
    </location>
    <ligand>
        <name>Zn(2+)</name>
        <dbReference type="ChEBI" id="CHEBI:29105"/>
        <label>1</label>
    </ligand>
</feature>
<evidence type="ECO:0000256" key="8">
    <source>
        <dbReference type="ARBA" id="ARBA00023163"/>
    </source>
</evidence>
<feature type="site" description="Histone H3K4me3 binding" evidence="10">
    <location>
        <position position="290"/>
    </location>
</feature>
<comment type="subcellular location">
    <subcellularLocation>
        <location evidence="1 13">Nucleus</location>
    </subcellularLocation>
</comment>
<dbReference type="SUPFAM" id="SSF57903">
    <property type="entry name" value="FYVE/PHD zinc finger"/>
    <property type="match status" value="1"/>
</dbReference>
<comment type="subunit">
    <text evidence="13">Component of an histone acetyltransferase complex. Interacts with H3K4me3 and to a lesser extent with H3K4me2.</text>
</comment>
<dbReference type="EMBL" id="LATX01002447">
    <property type="protein sequence ID" value="KTB29131.1"/>
    <property type="molecule type" value="Genomic_DNA"/>
</dbReference>
<proteinExistence type="inferred from homology"/>
<keyword evidence="7" id="KW-0805">Transcription regulation</keyword>
<dbReference type="eggNOG" id="KOG1973">
    <property type="taxonomic scope" value="Eukaryota"/>
</dbReference>
<dbReference type="CDD" id="cd15505">
    <property type="entry name" value="PHD_ING"/>
    <property type="match status" value="1"/>
</dbReference>
<evidence type="ECO:0000256" key="9">
    <source>
        <dbReference type="ARBA" id="ARBA00023242"/>
    </source>
</evidence>
<evidence type="ECO:0000256" key="10">
    <source>
        <dbReference type="PIRSR" id="PIRSR628651-50"/>
    </source>
</evidence>
<dbReference type="InterPro" id="IPR024610">
    <property type="entry name" value="ING_N_histone-binding"/>
</dbReference>
<dbReference type="AlphaFoldDB" id="A0A0W0EYJ9"/>
<dbReference type="PROSITE" id="PS50016">
    <property type="entry name" value="ZF_PHD_2"/>
    <property type="match status" value="1"/>
</dbReference>
<evidence type="ECO:0000256" key="6">
    <source>
        <dbReference type="ARBA" id="ARBA00022853"/>
    </source>
</evidence>
<keyword evidence="5 11" id="KW-0862">Zinc</keyword>
<feature type="region of interest" description="Disordered" evidence="14">
    <location>
        <begin position="191"/>
        <end position="283"/>
    </location>
</feature>
<dbReference type="GO" id="GO:0008270">
    <property type="term" value="F:zinc ion binding"/>
    <property type="evidence" value="ECO:0007669"/>
    <property type="project" value="UniProtKB-KW"/>
</dbReference>
<evidence type="ECO:0000313" key="17">
    <source>
        <dbReference type="Proteomes" id="UP000054988"/>
    </source>
</evidence>
<keyword evidence="8" id="KW-0804">Transcription</keyword>
<accession>A0A0W0EYJ9</accession>
<sequence>MNSISAQNLEDAANIATEFIYSLENLPHEVKHLLEEILYKETKAQQLQQQIDSDSARWIKHSLRGNTPSSSVSASPSPSPSSSTKSVNHLPGRIKQNYAEIEQLSNEKIAIAQRIIELISRTSARLDVDLNKVRQLQGDTHPVEPYSAKGGISAVPTLTASEITRNGGMSSRDPASSLSESLRIALNVPASESRKAAAATENGSITPSTKRRRTAATTSASPSIKLPPTNKSRSISPAATAVTTKGSHRRSRLSQIHPPPEDTEMADADEDAEGDEAEGEDDDDADDKLYCFCQKTSYGDMIACDNEGSCPYEWFHLSCVGLSKPLPEIWYCSVCAAKMNSNNRKGGRKK</sequence>
<dbReference type="GO" id="GO:0005634">
    <property type="term" value="C:nucleus"/>
    <property type="evidence" value="ECO:0007669"/>
    <property type="project" value="UniProtKB-SubCell"/>
</dbReference>
<evidence type="ECO:0000256" key="1">
    <source>
        <dbReference type="ARBA" id="ARBA00004123"/>
    </source>
</evidence>
<gene>
    <name evidence="16" type="ORF">WG66_18260</name>
</gene>
<comment type="domain">
    <text evidence="13">The PHD-type zinc finger mediates the binding to H3K4me3.</text>
</comment>
<keyword evidence="9 13" id="KW-0539">Nucleus</keyword>
<dbReference type="CDD" id="cd16858">
    <property type="entry name" value="ING_ING3_Yng2p"/>
    <property type="match status" value="1"/>
</dbReference>
<feature type="binding site" evidence="11">
    <location>
        <position position="316"/>
    </location>
    <ligand>
        <name>Zn(2+)</name>
        <dbReference type="ChEBI" id="CHEBI:29105"/>
        <label>1</label>
    </ligand>
</feature>
<evidence type="ECO:0000256" key="5">
    <source>
        <dbReference type="ARBA" id="ARBA00022833"/>
    </source>
</evidence>
<dbReference type="PANTHER" id="PTHR10333">
    <property type="entry name" value="INHIBITOR OF GROWTH PROTEIN"/>
    <property type="match status" value="1"/>
</dbReference>
<dbReference type="Gene3D" id="3.30.40.10">
    <property type="entry name" value="Zinc/RING finger domain, C3HC4 (zinc finger)"/>
    <property type="match status" value="1"/>
</dbReference>
<keyword evidence="4 12" id="KW-0863">Zinc-finger</keyword>
<feature type="binding site" evidence="11">
    <location>
        <position position="335"/>
    </location>
    <ligand>
        <name>Zn(2+)</name>
        <dbReference type="ChEBI" id="CHEBI:29105"/>
        <label>2</label>
    </ligand>
</feature>
<dbReference type="Gene3D" id="6.10.140.1740">
    <property type="match status" value="1"/>
</dbReference>
<dbReference type="GO" id="GO:0006325">
    <property type="term" value="P:chromatin organization"/>
    <property type="evidence" value="ECO:0007669"/>
    <property type="project" value="UniProtKB-KW"/>
</dbReference>
<protein>
    <recommendedName>
        <fullName evidence="13">Chromatin modification-related protein</fullName>
    </recommendedName>
</protein>
<dbReference type="InterPro" id="IPR028651">
    <property type="entry name" value="ING_fam"/>
</dbReference>
<evidence type="ECO:0000256" key="3">
    <source>
        <dbReference type="ARBA" id="ARBA00022723"/>
    </source>
</evidence>
<feature type="region of interest" description="Disordered" evidence="14">
    <location>
        <begin position="62"/>
        <end position="90"/>
    </location>
</feature>
<evidence type="ECO:0000313" key="16">
    <source>
        <dbReference type="EMBL" id="KTB29131.1"/>
    </source>
</evidence>
<comment type="similarity">
    <text evidence="2 13">Belongs to the ING family.</text>
</comment>
<evidence type="ECO:0000256" key="12">
    <source>
        <dbReference type="PROSITE-ProRule" id="PRU00146"/>
    </source>
</evidence>
<dbReference type="InterPro" id="IPR011011">
    <property type="entry name" value="Znf_FYVE_PHD"/>
</dbReference>
<evidence type="ECO:0000256" key="2">
    <source>
        <dbReference type="ARBA" id="ARBA00010210"/>
    </source>
</evidence>
<reference evidence="16 17" key="1">
    <citation type="submission" date="2015-12" db="EMBL/GenBank/DDBJ databases">
        <title>Draft genome sequence of Moniliophthora roreri, the causal agent of frosty pod rot of cacao.</title>
        <authorList>
            <person name="Aime M.C."/>
            <person name="Diaz-Valderrama J.R."/>
            <person name="Kijpornyongpan T."/>
            <person name="Phillips-Mora W."/>
        </authorList>
    </citation>
    <scope>NUCLEOTIDE SEQUENCE [LARGE SCALE GENOMIC DNA]</scope>
    <source>
        <strain evidence="16 17">MCA 2952</strain>
    </source>
</reference>
<dbReference type="SMART" id="SM00249">
    <property type="entry name" value="PHD"/>
    <property type="match status" value="1"/>
</dbReference>
<keyword evidence="3 11" id="KW-0479">Metal-binding</keyword>
<feature type="binding site" evidence="11">
    <location>
        <position position="332"/>
    </location>
    <ligand>
        <name>Zn(2+)</name>
        <dbReference type="ChEBI" id="CHEBI:29105"/>
        <label>2</label>
    </ligand>
</feature>
<feature type="compositionally biased region" description="Acidic residues" evidence="14">
    <location>
        <begin position="261"/>
        <end position="283"/>
    </location>
</feature>
<evidence type="ECO:0000259" key="15">
    <source>
        <dbReference type="PROSITE" id="PS50016"/>
    </source>
</evidence>
<keyword evidence="6 13" id="KW-0156">Chromatin regulator</keyword>
<dbReference type="PANTHER" id="PTHR10333:SF103">
    <property type="entry name" value="INHIBITOR OF GROWTH PROTEIN 3"/>
    <property type="match status" value="1"/>
</dbReference>
<name>A0A0W0EYJ9_MONRR</name>
<dbReference type="Pfam" id="PF12998">
    <property type="entry name" value="ING"/>
    <property type="match status" value="1"/>
</dbReference>
<feature type="binding site" evidence="11">
    <location>
        <position position="293"/>
    </location>
    <ligand>
        <name>Zn(2+)</name>
        <dbReference type="ChEBI" id="CHEBI:29105"/>
        <label>1</label>
    </ligand>
</feature>
<feature type="compositionally biased region" description="Polar residues" evidence="14">
    <location>
        <begin position="229"/>
        <end position="245"/>
    </location>
</feature>
<feature type="compositionally biased region" description="Low complexity" evidence="14">
    <location>
        <begin position="68"/>
        <end position="83"/>
    </location>
</feature>